<dbReference type="EMBL" id="JBJUIK010000001">
    <property type="protein sequence ID" value="KAL3537383.1"/>
    <property type="molecule type" value="Genomic_DNA"/>
</dbReference>
<dbReference type="FunFam" id="1.20.1390.10:FF:000005">
    <property type="entry name" value="RNA binding (RRM/RBD/RNP motifs) family protein"/>
    <property type="match status" value="1"/>
</dbReference>
<sequence>MEGGIGTGDDRTFRVNFSCEGVSKLRDNVKQKLNEYMGDYTDDTLVEYVIVLLKNGRRKDEARNELNVFLGDDSDAFVSWLWDHLGSFLNLYVQPWESQSDGVKKTVPVSVEQGGGNDSHQIEPESVKLKPSNSFKSRHSREWKELDLDAGVQPRLRSTLADSIHADKESRKVGHETQSAAPQTVVRRKRDRPEERPQNKKEVESQMTIAAPRRLLQFAVRDAVATSRPSGLNTETSSKRLRSVVSTCEEDSNLEERPQRIRSVAKVSNAMAAAIKAVAEAAKDVRRVRSSGNVFDRLGRATDVSETLNQGEFGEDDVEDEERIYSDTGEQGKSNYDQRNDYLRPYVSDVPLSRRDTRMVIDPASDNDDYDVKIMRHGVVDVSQTGTSGGKRGEDSSEFQHTVANNADEIVNVSFKNGDQVGENSHTSHKIVNASVNLNTWKSPQYQELRESLEVDNQKSVAVNEALTSFAGVNLIKKNSNPVVVANGNAKLEVNVQKESQKNQSSAPGLHPIGRPTEDADSRTVFVNNVHFAAAKDSLSQHFSKFGEVSKVIILTDVATGQPKGSAYVEFMKKEAAENALSLDGTSFMSRILRVVRKSSAQPEASSITNWPRIARGYPYAVSRFGRVPFPRGIPGVYRSRLPTKPGGRSFQWKRVAQSTLSETYSPAFSSTAPSSTRSLTYVRTEHKTDGSSSAA</sequence>
<dbReference type="Gene3D" id="3.30.70.330">
    <property type="match status" value="1"/>
</dbReference>
<dbReference type="PANTHER" id="PTHR14738">
    <property type="entry name" value="ZINC FINGER CCCH DOMAIN-CONTAINING PROTEIN 14"/>
    <property type="match status" value="1"/>
</dbReference>
<dbReference type="InterPro" id="IPR000504">
    <property type="entry name" value="RRM_dom"/>
</dbReference>
<feature type="region of interest" description="Disordered" evidence="2">
    <location>
        <begin position="108"/>
        <end position="136"/>
    </location>
</feature>
<dbReference type="InterPro" id="IPR002483">
    <property type="entry name" value="PWI_dom"/>
</dbReference>
<evidence type="ECO:0000259" key="3">
    <source>
        <dbReference type="PROSITE" id="PS50102"/>
    </source>
</evidence>
<organism evidence="4 5">
    <name type="scientific">Cinchona calisaya</name>
    <dbReference type="NCBI Taxonomy" id="153742"/>
    <lineage>
        <taxon>Eukaryota</taxon>
        <taxon>Viridiplantae</taxon>
        <taxon>Streptophyta</taxon>
        <taxon>Embryophyta</taxon>
        <taxon>Tracheophyta</taxon>
        <taxon>Spermatophyta</taxon>
        <taxon>Magnoliopsida</taxon>
        <taxon>eudicotyledons</taxon>
        <taxon>Gunneridae</taxon>
        <taxon>Pentapetalae</taxon>
        <taxon>asterids</taxon>
        <taxon>lamiids</taxon>
        <taxon>Gentianales</taxon>
        <taxon>Rubiaceae</taxon>
        <taxon>Cinchonoideae</taxon>
        <taxon>Cinchoneae</taxon>
        <taxon>Cinchona</taxon>
    </lineage>
</organism>
<dbReference type="SMART" id="SM00360">
    <property type="entry name" value="RRM"/>
    <property type="match status" value="1"/>
</dbReference>
<feature type="compositionally biased region" description="Basic and acidic residues" evidence="2">
    <location>
        <begin position="191"/>
        <end position="204"/>
    </location>
</feature>
<evidence type="ECO:0000313" key="4">
    <source>
        <dbReference type="EMBL" id="KAL3537383.1"/>
    </source>
</evidence>
<gene>
    <name evidence="4" type="ORF">ACH5RR_000749</name>
</gene>
<accession>A0ABD3B1L6</accession>
<feature type="compositionally biased region" description="Basic and acidic residues" evidence="2">
    <location>
        <begin position="164"/>
        <end position="175"/>
    </location>
</feature>
<feature type="region of interest" description="Disordered" evidence="2">
    <location>
        <begin position="664"/>
        <end position="696"/>
    </location>
</feature>
<evidence type="ECO:0000313" key="5">
    <source>
        <dbReference type="Proteomes" id="UP001630127"/>
    </source>
</evidence>
<keyword evidence="1" id="KW-0694">RNA-binding</keyword>
<proteinExistence type="predicted"/>
<name>A0ABD3B1L6_9GENT</name>
<evidence type="ECO:0000256" key="1">
    <source>
        <dbReference type="PROSITE-ProRule" id="PRU00176"/>
    </source>
</evidence>
<comment type="caution">
    <text evidence="4">The sequence shown here is derived from an EMBL/GenBank/DDBJ whole genome shotgun (WGS) entry which is preliminary data.</text>
</comment>
<dbReference type="Pfam" id="PF00076">
    <property type="entry name" value="RRM_1"/>
    <property type="match status" value="1"/>
</dbReference>
<dbReference type="InterPro" id="IPR040366">
    <property type="entry name" value="Nab2/ZC3H14"/>
</dbReference>
<evidence type="ECO:0000256" key="2">
    <source>
        <dbReference type="SAM" id="MobiDB-lite"/>
    </source>
</evidence>
<protein>
    <recommendedName>
        <fullName evidence="3">RRM domain-containing protein</fullName>
    </recommendedName>
</protein>
<feature type="domain" description="RRM" evidence="3">
    <location>
        <begin position="523"/>
        <end position="600"/>
    </location>
</feature>
<dbReference type="InterPro" id="IPR012677">
    <property type="entry name" value="Nucleotide-bd_a/b_plait_sf"/>
</dbReference>
<feature type="region of interest" description="Disordered" evidence="2">
    <location>
        <begin position="499"/>
        <end position="519"/>
    </location>
</feature>
<dbReference type="PROSITE" id="PS50102">
    <property type="entry name" value="RRM"/>
    <property type="match status" value="1"/>
</dbReference>
<keyword evidence="5" id="KW-1185">Reference proteome</keyword>
<reference evidence="4 5" key="1">
    <citation type="submission" date="2024-11" db="EMBL/GenBank/DDBJ databases">
        <title>A near-complete genome assembly of Cinchona calisaya.</title>
        <authorList>
            <person name="Lian D.C."/>
            <person name="Zhao X.W."/>
            <person name="Wei L."/>
        </authorList>
    </citation>
    <scope>NUCLEOTIDE SEQUENCE [LARGE SCALE GENOMIC DNA]</scope>
    <source>
        <tissue evidence="4">Nenye</tissue>
    </source>
</reference>
<dbReference type="SUPFAM" id="SSF54928">
    <property type="entry name" value="RNA-binding domain, RBD"/>
    <property type="match status" value="1"/>
</dbReference>
<dbReference type="Proteomes" id="UP001630127">
    <property type="component" value="Unassembled WGS sequence"/>
</dbReference>
<feature type="compositionally biased region" description="Low complexity" evidence="2">
    <location>
        <begin position="666"/>
        <end position="679"/>
    </location>
</feature>
<dbReference type="Pfam" id="PF01480">
    <property type="entry name" value="PWI"/>
    <property type="match status" value="1"/>
</dbReference>
<dbReference type="InterPro" id="IPR035979">
    <property type="entry name" value="RBD_domain_sf"/>
</dbReference>
<dbReference type="AlphaFoldDB" id="A0ABD3B1L6"/>
<dbReference type="GO" id="GO:0003723">
    <property type="term" value="F:RNA binding"/>
    <property type="evidence" value="ECO:0007669"/>
    <property type="project" value="UniProtKB-UniRule"/>
</dbReference>
<dbReference type="Gene3D" id="1.20.1390.10">
    <property type="entry name" value="PWI domain"/>
    <property type="match status" value="1"/>
</dbReference>
<dbReference type="PANTHER" id="PTHR14738:SF32">
    <property type="entry name" value="RNA BINDING (RRM_RBD_RNP MOTIFS) FAMILY PROTEIN"/>
    <property type="match status" value="1"/>
</dbReference>
<feature type="region of interest" description="Disordered" evidence="2">
    <location>
        <begin position="163"/>
        <end position="205"/>
    </location>
</feature>